<dbReference type="RefSeq" id="WP_093036186.1">
    <property type="nucleotide sequence ID" value="NZ_FOAG01000006.1"/>
</dbReference>
<keyword evidence="8 10" id="KW-1133">Transmembrane helix</keyword>
<keyword evidence="10" id="KW-0997">Cell inner membrane</keyword>
<evidence type="ECO:0000256" key="10">
    <source>
        <dbReference type="RuleBase" id="RU364125"/>
    </source>
</evidence>
<name>A0A1H7R3X8_9RHOB</name>
<evidence type="ECO:0000256" key="9">
    <source>
        <dbReference type="ARBA" id="ARBA00023136"/>
    </source>
</evidence>
<keyword evidence="9 10" id="KW-0472">Membrane</keyword>
<reference evidence="11 12" key="1">
    <citation type="submission" date="2016-10" db="EMBL/GenBank/DDBJ databases">
        <authorList>
            <person name="de Groot N.N."/>
        </authorList>
    </citation>
    <scope>NUCLEOTIDE SEQUENCE [LARGE SCALE GENOMIC DNA]</scope>
    <source>
        <strain evidence="11 12">DSM 100674</strain>
    </source>
</reference>
<dbReference type="AlphaFoldDB" id="A0A1H7R3X8"/>
<evidence type="ECO:0000256" key="8">
    <source>
        <dbReference type="ARBA" id="ARBA00022989"/>
    </source>
</evidence>
<proteinExistence type="inferred from homology"/>
<evidence type="ECO:0000256" key="6">
    <source>
        <dbReference type="ARBA" id="ARBA00022692"/>
    </source>
</evidence>
<keyword evidence="12" id="KW-1185">Reference proteome</keyword>
<gene>
    <name evidence="11" type="ORF">SAMN05443999_10654</name>
</gene>
<accession>A0A1H7R3X8</accession>
<keyword evidence="6 10" id="KW-0812">Transmembrane</keyword>
<comment type="similarity">
    <text evidence="3 10">Belongs to the FliL family.</text>
</comment>
<dbReference type="STRING" id="1287727.SAMN05443999_10654"/>
<organism evidence="11 12">
    <name type="scientific">Roseovarius azorensis</name>
    <dbReference type="NCBI Taxonomy" id="1287727"/>
    <lineage>
        <taxon>Bacteria</taxon>
        <taxon>Pseudomonadati</taxon>
        <taxon>Pseudomonadota</taxon>
        <taxon>Alphaproteobacteria</taxon>
        <taxon>Rhodobacterales</taxon>
        <taxon>Roseobacteraceae</taxon>
        <taxon>Roseovarius</taxon>
    </lineage>
</organism>
<evidence type="ECO:0000256" key="3">
    <source>
        <dbReference type="ARBA" id="ARBA00008281"/>
    </source>
</evidence>
<keyword evidence="11" id="KW-0966">Cell projection</keyword>
<comment type="function">
    <text evidence="1 10">Controls the rotational direction of flagella during chemotaxis.</text>
</comment>
<evidence type="ECO:0000256" key="7">
    <source>
        <dbReference type="ARBA" id="ARBA00022779"/>
    </source>
</evidence>
<sequence>MAETENTAEVTETPVDKPPRRPLILGLVLALLGAAGGFYAIFSDLMPLGGLQDAIRSNGTTAAEKSMIANLADLAFVPVDPLVISIGQGGQTHHLRFRAELEVKLAHKAEVEKLTPRVVDVLNNYLRALRVEDLEDSSALMRLRAQMLRRVQIVTGEDRVNDLLVMEFVLN</sequence>
<dbReference type="InterPro" id="IPR005503">
    <property type="entry name" value="FliL"/>
</dbReference>
<keyword evidence="5 10" id="KW-0145">Chemotaxis</keyword>
<keyword evidence="4" id="KW-1003">Cell membrane</keyword>
<dbReference type="GO" id="GO:0005886">
    <property type="term" value="C:plasma membrane"/>
    <property type="evidence" value="ECO:0007669"/>
    <property type="project" value="UniProtKB-SubCell"/>
</dbReference>
<dbReference type="GO" id="GO:0009425">
    <property type="term" value="C:bacterial-type flagellum basal body"/>
    <property type="evidence" value="ECO:0007669"/>
    <property type="project" value="InterPro"/>
</dbReference>
<keyword evidence="11" id="KW-0969">Cilium</keyword>
<dbReference type="EMBL" id="FOAG01000006">
    <property type="protein sequence ID" value="SEL54883.1"/>
    <property type="molecule type" value="Genomic_DNA"/>
</dbReference>
<comment type="subcellular location">
    <subcellularLocation>
        <location evidence="10">Cell inner membrane</location>
    </subcellularLocation>
    <subcellularLocation>
        <location evidence="2">Cell membrane</location>
        <topology evidence="2">Single-pass membrane protein</topology>
    </subcellularLocation>
</comment>
<keyword evidence="7 10" id="KW-0283">Flagellar rotation</keyword>
<dbReference type="GO" id="GO:0071973">
    <property type="term" value="P:bacterial-type flagellum-dependent cell motility"/>
    <property type="evidence" value="ECO:0007669"/>
    <property type="project" value="InterPro"/>
</dbReference>
<evidence type="ECO:0000256" key="5">
    <source>
        <dbReference type="ARBA" id="ARBA00022500"/>
    </source>
</evidence>
<evidence type="ECO:0000313" key="12">
    <source>
        <dbReference type="Proteomes" id="UP000199582"/>
    </source>
</evidence>
<dbReference type="Proteomes" id="UP000199582">
    <property type="component" value="Unassembled WGS sequence"/>
</dbReference>
<feature type="transmembrane region" description="Helical" evidence="10">
    <location>
        <begin position="23"/>
        <end position="42"/>
    </location>
</feature>
<dbReference type="OrthoDB" id="7619358at2"/>
<evidence type="ECO:0000313" key="11">
    <source>
        <dbReference type="EMBL" id="SEL54883.1"/>
    </source>
</evidence>
<evidence type="ECO:0000256" key="1">
    <source>
        <dbReference type="ARBA" id="ARBA00002254"/>
    </source>
</evidence>
<protein>
    <recommendedName>
        <fullName evidence="10">Flagellar protein FliL</fullName>
    </recommendedName>
</protein>
<keyword evidence="11" id="KW-0282">Flagellum</keyword>
<evidence type="ECO:0000256" key="4">
    <source>
        <dbReference type="ARBA" id="ARBA00022475"/>
    </source>
</evidence>
<dbReference type="GO" id="GO:0006935">
    <property type="term" value="P:chemotaxis"/>
    <property type="evidence" value="ECO:0007669"/>
    <property type="project" value="UniProtKB-KW"/>
</dbReference>
<dbReference type="Pfam" id="PF03748">
    <property type="entry name" value="FliL"/>
    <property type="match status" value="1"/>
</dbReference>
<evidence type="ECO:0000256" key="2">
    <source>
        <dbReference type="ARBA" id="ARBA00004162"/>
    </source>
</evidence>